<protein>
    <recommendedName>
        <fullName evidence="2">DUF7796 domain-containing protein</fullName>
    </recommendedName>
</protein>
<feature type="region of interest" description="Disordered" evidence="1">
    <location>
        <begin position="520"/>
        <end position="571"/>
    </location>
</feature>
<feature type="domain" description="DUF7796" evidence="2">
    <location>
        <begin position="74"/>
        <end position="304"/>
    </location>
</feature>
<dbReference type="PANTHER" id="PTHR35112">
    <property type="entry name" value="OS08G0360500 PROTEIN"/>
    <property type="match status" value="1"/>
</dbReference>
<evidence type="ECO:0000313" key="3">
    <source>
        <dbReference type="EMBL" id="PWA94158.1"/>
    </source>
</evidence>
<accession>A0A2U1Q833</accession>
<dbReference type="EMBL" id="PKPP01000332">
    <property type="protein sequence ID" value="PWA94158.1"/>
    <property type="molecule type" value="Genomic_DNA"/>
</dbReference>
<feature type="compositionally biased region" description="Basic and acidic residues" evidence="1">
    <location>
        <begin position="483"/>
        <end position="502"/>
    </location>
</feature>
<gene>
    <name evidence="3" type="ORF">CTI12_AA062940</name>
</gene>
<feature type="region of interest" description="Disordered" evidence="1">
    <location>
        <begin position="470"/>
        <end position="502"/>
    </location>
</feature>
<feature type="compositionally biased region" description="Polar residues" evidence="1">
    <location>
        <begin position="545"/>
        <end position="558"/>
    </location>
</feature>
<dbReference type="Pfam" id="PF25072">
    <property type="entry name" value="DUF7796"/>
    <property type="match status" value="2"/>
</dbReference>
<comment type="caution">
    <text evidence="3">The sequence shown here is derived from an EMBL/GenBank/DDBJ whole genome shotgun (WGS) entry which is preliminary data.</text>
</comment>
<evidence type="ECO:0000256" key="1">
    <source>
        <dbReference type="SAM" id="MobiDB-lite"/>
    </source>
</evidence>
<dbReference type="OrthoDB" id="2016723at2759"/>
<dbReference type="AlphaFoldDB" id="A0A2U1Q833"/>
<dbReference type="InterPro" id="IPR056698">
    <property type="entry name" value="DUF7796"/>
</dbReference>
<proteinExistence type="predicted"/>
<organism evidence="3 4">
    <name type="scientific">Artemisia annua</name>
    <name type="common">Sweet wormwood</name>
    <dbReference type="NCBI Taxonomy" id="35608"/>
    <lineage>
        <taxon>Eukaryota</taxon>
        <taxon>Viridiplantae</taxon>
        <taxon>Streptophyta</taxon>
        <taxon>Embryophyta</taxon>
        <taxon>Tracheophyta</taxon>
        <taxon>Spermatophyta</taxon>
        <taxon>Magnoliopsida</taxon>
        <taxon>eudicotyledons</taxon>
        <taxon>Gunneridae</taxon>
        <taxon>Pentapetalae</taxon>
        <taxon>asterids</taxon>
        <taxon>campanulids</taxon>
        <taxon>Asterales</taxon>
        <taxon>Asteraceae</taxon>
        <taxon>Asteroideae</taxon>
        <taxon>Anthemideae</taxon>
        <taxon>Artemisiinae</taxon>
        <taxon>Artemisia</taxon>
    </lineage>
</organism>
<evidence type="ECO:0000259" key="2">
    <source>
        <dbReference type="Pfam" id="PF25072"/>
    </source>
</evidence>
<dbReference type="PANTHER" id="PTHR35112:SF1">
    <property type="entry name" value="RING_FYVE_PHD ZINC FINGER SUPERFAMILY PROTEIN"/>
    <property type="match status" value="1"/>
</dbReference>
<dbReference type="Proteomes" id="UP000245207">
    <property type="component" value="Unassembled WGS sequence"/>
</dbReference>
<reference evidence="3 4" key="1">
    <citation type="journal article" date="2018" name="Mol. Plant">
        <title>The genome of Artemisia annua provides insight into the evolution of Asteraceae family and artemisinin biosynthesis.</title>
        <authorList>
            <person name="Shen Q."/>
            <person name="Zhang L."/>
            <person name="Liao Z."/>
            <person name="Wang S."/>
            <person name="Yan T."/>
            <person name="Shi P."/>
            <person name="Liu M."/>
            <person name="Fu X."/>
            <person name="Pan Q."/>
            <person name="Wang Y."/>
            <person name="Lv Z."/>
            <person name="Lu X."/>
            <person name="Zhang F."/>
            <person name="Jiang W."/>
            <person name="Ma Y."/>
            <person name="Chen M."/>
            <person name="Hao X."/>
            <person name="Li L."/>
            <person name="Tang Y."/>
            <person name="Lv G."/>
            <person name="Zhou Y."/>
            <person name="Sun X."/>
            <person name="Brodelius P.E."/>
            <person name="Rose J.K.C."/>
            <person name="Tang K."/>
        </authorList>
    </citation>
    <scope>NUCLEOTIDE SEQUENCE [LARGE SCALE GENOMIC DNA]</scope>
    <source>
        <strain evidence="4">cv. Huhao1</strain>
        <tissue evidence="3">Leaf</tissue>
    </source>
</reference>
<keyword evidence="4" id="KW-1185">Reference proteome</keyword>
<dbReference type="STRING" id="35608.A0A2U1Q833"/>
<name>A0A2U1Q833_ARTAN</name>
<feature type="domain" description="DUF7796" evidence="2">
    <location>
        <begin position="305"/>
        <end position="378"/>
    </location>
</feature>
<evidence type="ECO:0000313" key="4">
    <source>
        <dbReference type="Proteomes" id="UP000245207"/>
    </source>
</evidence>
<sequence>MIKHLQKLTTQITKRLSDFNKWRYLLLLIVPISLLLFLSTTTICSKNCPLNYLNNLNSLIYNQSNANNENLDVKHSRIAVCLVGGARRFELTGGSIIENVLKEYPNADLFLNSPLDENSFKFSTLKSVSRIGGIRIFKPEVMAESDEAVRVLTASNSPNGIQENHVNVGQGLLQYFNLVEGCLTMINSHQQQNNFTYDWIIRTRVDGYWSTRLQPDLFIPGQYVVPSGSSYGGLNDRFGIGDYNTTISALSRLSMIPELDNAGLDELNSESAFQAQLKLRNVSYITKRIPFCIVSDRTYDFPPGRPCRSSFSSKWAEMVLNGLDRQWSWTDSANGTLQLCDGHDKWEDGWEDLFDRVAGKKLAAIRKRFGGNGDGACVVLPTSKRWWEAAAVVACEGDTRRVRRLKSPEIIPATLVAEFRVAGVEEREVLMNVCYPPGFKKNPNLKPVNGFNRKSEVSSLNFFDSFESETTLKTSIPDPPNDDNNREGDTSVSREGKDHQPDEAVNTQLLGLTEQIQYPVVANDSQSPGHDEIHSATPLGENLRSEGNSGSSNDNFDAQNEEGSHRRSKRY</sequence>